<comment type="caution">
    <text evidence="3">The sequence shown here is derived from an EMBL/GenBank/DDBJ whole genome shotgun (WGS) entry which is preliminary data.</text>
</comment>
<feature type="compositionally biased region" description="Polar residues" evidence="2">
    <location>
        <begin position="11"/>
        <end position="27"/>
    </location>
</feature>
<sequence length="170" mass="20544">MIKTEDKENNESINSTGTSSDKQANNENINYNDMFKGMFTNMTQMMNMMNTKNEQMMNIMNSLMETINNNIKKENNELKNIINDLKNTFKLKNNLENLDYWLTSTKLNLRDYSKYKTDTSYEYNLDEEYKLIREGVLMTLEEEIYNKVKNKTLIYDIIIFFFFFKRRKRK</sequence>
<accession>A0A1Y1ZLG5</accession>
<evidence type="ECO:0000256" key="2">
    <source>
        <dbReference type="SAM" id="MobiDB-lite"/>
    </source>
</evidence>
<gene>
    <name evidence="3" type="ORF">LY90DRAFT_518575</name>
</gene>
<feature type="coiled-coil region" evidence="1">
    <location>
        <begin position="57"/>
        <end position="88"/>
    </location>
</feature>
<dbReference type="Proteomes" id="UP000193920">
    <property type="component" value="Unassembled WGS sequence"/>
</dbReference>
<dbReference type="STRING" id="1754190.A0A1Y1ZLG5"/>
<proteinExistence type="predicted"/>
<dbReference type="EMBL" id="MCOG01000385">
    <property type="protein sequence ID" value="ORY11082.1"/>
    <property type="molecule type" value="Genomic_DNA"/>
</dbReference>
<organism evidence="3 4">
    <name type="scientific">Neocallimastix californiae</name>
    <dbReference type="NCBI Taxonomy" id="1754190"/>
    <lineage>
        <taxon>Eukaryota</taxon>
        <taxon>Fungi</taxon>
        <taxon>Fungi incertae sedis</taxon>
        <taxon>Chytridiomycota</taxon>
        <taxon>Chytridiomycota incertae sedis</taxon>
        <taxon>Neocallimastigomycetes</taxon>
        <taxon>Neocallimastigales</taxon>
        <taxon>Neocallimastigaceae</taxon>
        <taxon>Neocallimastix</taxon>
    </lineage>
</organism>
<feature type="region of interest" description="Disordered" evidence="2">
    <location>
        <begin position="1"/>
        <end position="27"/>
    </location>
</feature>
<feature type="compositionally biased region" description="Basic and acidic residues" evidence="2">
    <location>
        <begin position="1"/>
        <end position="10"/>
    </location>
</feature>
<name>A0A1Y1ZLG5_9FUNG</name>
<dbReference type="AlphaFoldDB" id="A0A1Y1ZLG5"/>
<keyword evidence="4" id="KW-1185">Reference proteome</keyword>
<evidence type="ECO:0000313" key="3">
    <source>
        <dbReference type="EMBL" id="ORY11082.1"/>
    </source>
</evidence>
<reference evidence="3 4" key="1">
    <citation type="submission" date="2016-08" db="EMBL/GenBank/DDBJ databases">
        <title>A Parts List for Fungal Cellulosomes Revealed by Comparative Genomics.</title>
        <authorList>
            <consortium name="DOE Joint Genome Institute"/>
            <person name="Haitjema C.H."/>
            <person name="Gilmore S.P."/>
            <person name="Henske J.K."/>
            <person name="Solomon K.V."/>
            <person name="De Groot R."/>
            <person name="Kuo A."/>
            <person name="Mondo S.J."/>
            <person name="Salamov A.A."/>
            <person name="Labutti K."/>
            <person name="Zhao Z."/>
            <person name="Chiniquy J."/>
            <person name="Barry K."/>
            <person name="Brewer H.M."/>
            <person name="Purvine S.O."/>
            <person name="Wright A.T."/>
            <person name="Boxma B."/>
            <person name="Van Alen T."/>
            <person name="Hackstein J.H."/>
            <person name="Baker S.E."/>
            <person name="Grigoriev I.V."/>
            <person name="O'Malley M.A."/>
        </authorList>
    </citation>
    <scope>NUCLEOTIDE SEQUENCE [LARGE SCALE GENOMIC DNA]</scope>
    <source>
        <strain evidence="3 4">G1</strain>
    </source>
</reference>
<evidence type="ECO:0000313" key="4">
    <source>
        <dbReference type="Proteomes" id="UP000193920"/>
    </source>
</evidence>
<protein>
    <submittedName>
        <fullName evidence="3">Uncharacterized protein</fullName>
    </submittedName>
</protein>
<keyword evidence="1" id="KW-0175">Coiled coil</keyword>
<evidence type="ECO:0000256" key="1">
    <source>
        <dbReference type="SAM" id="Coils"/>
    </source>
</evidence>